<dbReference type="GO" id="GO:0004792">
    <property type="term" value="F:thiosulfate-cyanide sulfurtransferase activity"/>
    <property type="evidence" value="ECO:0007669"/>
    <property type="project" value="UniProtKB-EC"/>
</dbReference>
<dbReference type="SMART" id="SM00450">
    <property type="entry name" value="RHOD"/>
    <property type="match status" value="1"/>
</dbReference>
<dbReference type="Gene3D" id="3.40.250.10">
    <property type="entry name" value="Rhodanese-like domain"/>
    <property type="match status" value="1"/>
</dbReference>
<dbReference type="Pfam" id="PF00581">
    <property type="entry name" value="Rhodanese"/>
    <property type="match status" value="1"/>
</dbReference>
<dbReference type="InterPro" id="IPR001763">
    <property type="entry name" value="Rhodanese-like_dom"/>
</dbReference>
<dbReference type="EC" id="2.8.1.1" evidence="2"/>
<feature type="domain" description="Rhodanese" evidence="1">
    <location>
        <begin position="20"/>
        <end position="110"/>
    </location>
</feature>
<keyword evidence="3" id="KW-1185">Reference proteome</keyword>
<dbReference type="OrthoDB" id="9791096at2"/>
<dbReference type="RefSeq" id="WP_115331830.1">
    <property type="nucleotide sequence ID" value="NZ_CAAAHP010000005.1"/>
</dbReference>
<name>A0A378JPZ4_9GAMM</name>
<dbReference type="PANTHER" id="PTHR43031">
    <property type="entry name" value="FAD-DEPENDENT OXIDOREDUCTASE"/>
    <property type="match status" value="1"/>
</dbReference>
<dbReference type="EMBL" id="UGOD01000001">
    <property type="protein sequence ID" value="STX52259.1"/>
    <property type="molecule type" value="Genomic_DNA"/>
</dbReference>
<gene>
    <name evidence="2" type="primary">pspE_1</name>
    <name evidence="2" type="ORF">NCTC13316_02363</name>
</gene>
<dbReference type="PANTHER" id="PTHR43031:SF1">
    <property type="entry name" value="PYRIDINE NUCLEOTIDE-DISULPHIDE OXIDOREDUCTASE"/>
    <property type="match status" value="1"/>
</dbReference>
<dbReference type="PROSITE" id="PS50206">
    <property type="entry name" value="RHODANESE_3"/>
    <property type="match status" value="1"/>
</dbReference>
<sequence>MTNQPIQTIDVHELKRLLDHNVKLCLIDVRTSEEWQEVHIPNAIHLPKDELINSIATHVPDLEQPIYLHCKAGIRSFDAAQKLQEMGYKHVYSVNGGIIDWIQHNYPIIQQ</sequence>
<proteinExistence type="predicted"/>
<evidence type="ECO:0000313" key="3">
    <source>
        <dbReference type="Proteomes" id="UP000254794"/>
    </source>
</evidence>
<accession>A0A378JPZ4</accession>
<evidence type="ECO:0000313" key="2">
    <source>
        <dbReference type="EMBL" id="STX52259.1"/>
    </source>
</evidence>
<protein>
    <submittedName>
        <fullName evidence="2">Rhodanese domain protein</fullName>
        <ecNumber evidence="2">2.8.1.1</ecNumber>
    </submittedName>
</protein>
<dbReference type="Proteomes" id="UP000254794">
    <property type="component" value="Unassembled WGS sequence"/>
</dbReference>
<dbReference type="InterPro" id="IPR050229">
    <property type="entry name" value="GlpE_sulfurtransferase"/>
</dbReference>
<reference evidence="2 3" key="1">
    <citation type="submission" date="2018-06" db="EMBL/GenBank/DDBJ databases">
        <authorList>
            <consortium name="Pathogen Informatics"/>
            <person name="Doyle S."/>
        </authorList>
    </citation>
    <scope>NUCLEOTIDE SEQUENCE [LARGE SCALE GENOMIC DNA]</scope>
    <source>
        <strain evidence="2 3">NCTC13316</strain>
    </source>
</reference>
<dbReference type="CDD" id="cd00158">
    <property type="entry name" value="RHOD"/>
    <property type="match status" value="1"/>
</dbReference>
<dbReference type="SUPFAM" id="SSF52821">
    <property type="entry name" value="Rhodanese/Cell cycle control phosphatase"/>
    <property type="match status" value="1"/>
</dbReference>
<evidence type="ECO:0000259" key="1">
    <source>
        <dbReference type="PROSITE" id="PS50206"/>
    </source>
</evidence>
<organism evidence="2 3">
    <name type="scientific">Legionella busanensis</name>
    <dbReference type="NCBI Taxonomy" id="190655"/>
    <lineage>
        <taxon>Bacteria</taxon>
        <taxon>Pseudomonadati</taxon>
        <taxon>Pseudomonadota</taxon>
        <taxon>Gammaproteobacteria</taxon>
        <taxon>Legionellales</taxon>
        <taxon>Legionellaceae</taxon>
        <taxon>Legionella</taxon>
    </lineage>
</organism>
<dbReference type="AlphaFoldDB" id="A0A378JPZ4"/>
<keyword evidence="2" id="KW-0808">Transferase</keyword>
<dbReference type="InterPro" id="IPR036873">
    <property type="entry name" value="Rhodanese-like_dom_sf"/>
</dbReference>